<gene>
    <name evidence="1" type="ORF">EF514_01690</name>
</gene>
<dbReference type="EMBL" id="RLIH01000002">
    <property type="protein sequence ID" value="RVU55466.1"/>
    <property type="molecule type" value="Genomic_DNA"/>
</dbReference>
<dbReference type="Proteomes" id="UP000288812">
    <property type="component" value="Unassembled WGS sequence"/>
</dbReference>
<accession>A0A437S8P5</accession>
<name>A0A437S8P5_9FIRM</name>
<proteinExistence type="predicted"/>
<reference evidence="1 2" key="1">
    <citation type="submission" date="2018-11" db="EMBL/GenBank/DDBJ databases">
        <title>Genome sequencing and assembly of Anaerosphaera sp. nov., GS7-6-2.</title>
        <authorList>
            <person name="Rettenmaier R."/>
            <person name="Liebl W."/>
            <person name="Zverlov V."/>
        </authorList>
    </citation>
    <scope>NUCLEOTIDE SEQUENCE [LARGE SCALE GENOMIC DNA]</scope>
    <source>
        <strain evidence="1 2">GS7-6-2</strain>
    </source>
</reference>
<organism evidence="1 2">
    <name type="scientific">Anaerosphaera multitolerans</name>
    <dbReference type="NCBI Taxonomy" id="2487351"/>
    <lineage>
        <taxon>Bacteria</taxon>
        <taxon>Bacillati</taxon>
        <taxon>Bacillota</taxon>
        <taxon>Tissierellia</taxon>
        <taxon>Tissierellales</taxon>
        <taxon>Peptoniphilaceae</taxon>
        <taxon>Anaerosphaera</taxon>
    </lineage>
</organism>
<dbReference type="RefSeq" id="WP_164845523.1">
    <property type="nucleotide sequence ID" value="NZ_RLIH01000002.1"/>
</dbReference>
<protein>
    <submittedName>
        <fullName evidence="1">Uncharacterized protein</fullName>
    </submittedName>
</protein>
<comment type="caution">
    <text evidence="1">The sequence shown here is derived from an EMBL/GenBank/DDBJ whole genome shotgun (WGS) entry which is preliminary data.</text>
</comment>
<keyword evidence="2" id="KW-1185">Reference proteome</keyword>
<dbReference type="AlphaFoldDB" id="A0A437S8P5"/>
<sequence>MEDYFNRNFPRELLQHATEKVNFGGELNLKKMSFIDRKLVKMAEKLEVREMGISYKNIDKIASEVLDK</sequence>
<evidence type="ECO:0000313" key="2">
    <source>
        <dbReference type="Proteomes" id="UP000288812"/>
    </source>
</evidence>
<evidence type="ECO:0000313" key="1">
    <source>
        <dbReference type="EMBL" id="RVU55466.1"/>
    </source>
</evidence>